<comment type="caution">
    <text evidence="1">The sequence shown here is derived from an EMBL/GenBank/DDBJ whole genome shotgun (WGS) entry which is preliminary data.</text>
</comment>
<gene>
    <name evidence="1" type="ORF">AMQ22_01839</name>
</gene>
<protein>
    <submittedName>
        <fullName evidence="1">Uncharacterized protein</fullName>
    </submittedName>
</protein>
<reference evidence="1 2" key="1">
    <citation type="journal article" date="2016" name="ISME J.">
        <title>Chasing the elusive Euryarchaeota class WSA2: genomes reveal a uniquely fastidious methyl-reducing methanogen.</title>
        <authorList>
            <person name="Nobu M.K."/>
            <person name="Narihiro T."/>
            <person name="Kuroda K."/>
            <person name="Mei R."/>
            <person name="Liu W.T."/>
        </authorList>
    </citation>
    <scope>NUCLEOTIDE SEQUENCE [LARGE SCALE GENOMIC DNA]</scope>
    <source>
        <strain evidence="1">U1lsi0528_Bin055</strain>
    </source>
</reference>
<dbReference type="AlphaFoldDB" id="A0A150IW03"/>
<dbReference type="EMBL" id="LNGC01000124">
    <property type="protein sequence ID" value="KYC48834.1"/>
    <property type="molecule type" value="Genomic_DNA"/>
</dbReference>
<name>A0A150IW03_9EURY</name>
<evidence type="ECO:0000313" key="1">
    <source>
        <dbReference type="EMBL" id="KYC48834.1"/>
    </source>
</evidence>
<evidence type="ECO:0000313" key="2">
    <source>
        <dbReference type="Proteomes" id="UP000075398"/>
    </source>
</evidence>
<accession>A0A150IW03</accession>
<dbReference type="Proteomes" id="UP000075398">
    <property type="component" value="Unassembled WGS sequence"/>
</dbReference>
<sequence length="61" mass="7052">MTNFIIINKDTLEEVPYRYDASGNIIIYSSNPADNVDTCIVTTTENLHKMLQERRYGKEIV</sequence>
<proteinExistence type="predicted"/>
<organism evidence="1 2">
    <name type="scientific">Candidatus Methanofastidiosum methylothiophilum</name>
    <dbReference type="NCBI Taxonomy" id="1705564"/>
    <lineage>
        <taxon>Archaea</taxon>
        <taxon>Methanobacteriati</taxon>
        <taxon>Methanobacteriota</taxon>
        <taxon>Stenosarchaea group</taxon>
        <taxon>Candidatus Methanofastidiosia</taxon>
        <taxon>Candidatus Methanofastidiosales</taxon>
        <taxon>Candidatus Methanofastidiosaceae</taxon>
        <taxon>Candidatus Methanofastidiosum</taxon>
    </lineage>
</organism>